<feature type="signal peptide" evidence="2">
    <location>
        <begin position="1"/>
        <end position="18"/>
    </location>
</feature>
<dbReference type="EMBL" id="CAJPEX010001881">
    <property type="protein sequence ID" value="CAG0920132.1"/>
    <property type="molecule type" value="Genomic_DNA"/>
</dbReference>
<feature type="region of interest" description="Disordered" evidence="1">
    <location>
        <begin position="58"/>
        <end position="79"/>
    </location>
</feature>
<keyword evidence="4" id="KW-1185">Reference proteome</keyword>
<dbReference type="EMBL" id="OA883918">
    <property type="protein sequence ID" value="CAD7279980.1"/>
    <property type="molecule type" value="Genomic_DNA"/>
</dbReference>
<reference evidence="3" key="1">
    <citation type="submission" date="2020-11" db="EMBL/GenBank/DDBJ databases">
        <authorList>
            <person name="Tran Van P."/>
        </authorList>
    </citation>
    <scope>NUCLEOTIDE SEQUENCE</scope>
</reference>
<dbReference type="AlphaFoldDB" id="A0A7R9BR34"/>
<dbReference type="Proteomes" id="UP000678499">
    <property type="component" value="Unassembled WGS sequence"/>
</dbReference>
<sequence length="274" mass="31855">MKTILTWLGLCLVAELQCHDIGYIWSPLASDDHRHRSVMASIRERSFLGLRDGLAVDRRPWTSDTTPRPKRRRPETQKVNFSHRVQAARLVNANKDAARGWKDMEMGPNQPQFQPYHSPFPKVVGYNLKKASLETPTPGFLQSMEDMRNSPDYSFETPQKGFNEDNGFCQNLFDPSCKDVPFQHENTWNSADDETLKYKKPTQARMQRRNVPEHDWISFMAKHFKRAIHSKRSPKTMLPFFKCILDDVKKSNSLKDDYQGHQDCWTEMHSILGA</sequence>
<keyword evidence="2" id="KW-0732">Signal</keyword>
<gene>
    <name evidence="3" type="ORF">NMOB1V02_LOCUS7644</name>
</gene>
<evidence type="ECO:0000256" key="1">
    <source>
        <dbReference type="SAM" id="MobiDB-lite"/>
    </source>
</evidence>
<name>A0A7R9BR34_9CRUS</name>
<accession>A0A7R9BR34</accession>
<protein>
    <submittedName>
        <fullName evidence="3">Uncharacterized protein</fullName>
    </submittedName>
</protein>
<evidence type="ECO:0000256" key="2">
    <source>
        <dbReference type="SAM" id="SignalP"/>
    </source>
</evidence>
<feature type="chain" id="PRO_5036403010" evidence="2">
    <location>
        <begin position="19"/>
        <end position="274"/>
    </location>
</feature>
<evidence type="ECO:0000313" key="3">
    <source>
        <dbReference type="EMBL" id="CAD7279980.1"/>
    </source>
</evidence>
<organism evidence="3">
    <name type="scientific">Notodromas monacha</name>
    <dbReference type="NCBI Taxonomy" id="399045"/>
    <lineage>
        <taxon>Eukaryota</taxon>
        <taxon>Metazoa</taxon>
        <taxon>Ecdysozoa</taxon>
        <taxon>Arthropoda</taxon>
        <taxon>Crustacea</taxon>
        <taxon>Oligostraca</taxon>
        <taxon>Ostracoda</taxon>
        <taxon>Podocopa</taxon>
        <taxon>Podocopida</taxon>
        <taxon>Cypridocopina</taxon>
        <taxon>Cypridoidea</taxon>
        <taxon>Cyprididae</taxon>
        <taxon>Notodromas</taxon>
    </lineage>
</organism>
<proteinExistence type="predicted"/>
<evidence type="ECO:0000313" key="4">
    <source>
        <dbReference type="Proteomes" id="UP000678499"/>
    </source>
</evidence>